<name>A0A1I5YMR3_9BACT</name>
<keyword evidence="4" id="KW-1185">Reference proteome</keyword>
<feature type="transmembrane region" description="Helical" evidence="1">
    <location>
        <begin position="236"/>
        <end position="256"/>
    </location>
</feature>
<organism evidence="3 4">
    <name type="scientific">Pseudarcicella hirudinis</name>
    <dbReference type="NCBI Taxonomy" id="1079859"/>
    <lineage>
        <taxon>Bacteria</taxon>
        <taxon>Pseudomonadati</taxon>
        <taxon>Bacteroidota</taxon>
        <taxon>Cytophagia</taxon>
        <taxon>Cytophagales</taxon>
        <taxon>Flectobacillaceae</taxon>
        <taxon>Pseudarcicella</taxon>
    </lineage>
</organism>
<dbReference type="InterPro" id="IPR003675">
    <property type="entry name" value="Rce1/LyrA-like_dom"/>
</dbReference>
<evidence type="ECO:0000256" key="1">
    <source>
        <dbReference type="SAM" id="Phobius"/>
    </source>
</evidence>
<feature type="domain" description="CAAX prenyl protease 2/Lysostaphin resistance protein A-like" evidence="2">
    <location>
        <begin position="117"/>
        <end position="207"/>
    </location>
</feature>
<dbReference type="Pfam" id="PF02517">
    <property type="entry name" value="Rce1-like"/>
    <property type="match status" value="1"/>
</dbReference>
<keyword evidence="1" id="KW-1133">Transmembrane helix</keyword>
<evidence type="ECO:0000313" key="4">
    <source>
        <dbReference type="Proteomes" id="UP000199306"/>
    </source>
</evidence>
<feature type="transmembrane region" description="Helical" evidence="1">
    <location>
        <begin position="6"/>
        <end position="25"/>
    </location>
</feature>
<keyword evidence="1" id="KW-0472">Membrane</keyword>
<dbReference type="GO" id="GO:0080120">
    <property type="term" value="P:CAAX-box protein maturation"/>
    <property type="evidence" value="ECO:0007669"/>
    <property type="project" value="UniProtKB-ARBA"/>
</dbReference>
<accession>A0A1I5YMR3</accession>
<protein>
    <recommendedName>
        <fullName evidence="2">CAAX prenyl protease 2/Lysostaphin resistance protein A-like domain-containing protein</fullName>
    </recommendedName>
</protein>
<dbReference type="RefSeq" id="WP_377079866.1">
    <property type="nucleotide sequence ID" value="NZ_JBHLXN010000001.1"/>
</dbReference>
<dbReference type="PANTHER" id="PTHR39430">
    <property type="entry name" value="MEMBRANE-ASSOCIATED PROTEASE-RELATED"/>
    <property type="match status" value="1"/>
</dbReference>
<sequence>MSRTWYYTLARVIFFYLCSVAIFIVMSGLTKNMSSEIADLLSILSSAILTLLLVLIFTRWEKLSLNDTGIIPGKKTASRFLVGYTIGLLLAAGQALTVLSFGHIQLSLVAELKVMDILLPLFLYLLIGCREELVFRSYALRSLNYTIGPALALTIITIIFILEHVAAGIPWKMAVIGSAMGGILFGIASLKTKGLALPLGLHSAWNFGQWSLGFKNKPGIWEAVVEKGYELKMENIGLMAFILVMVLAISGISIFYKRDNWL</sequence>
<feature type="transmembrane region" description="Helical" evidence="1">
    <location>
        <begin position="80"/>
        <end position="101"/>
    </location>
</feature>
<feature type="transmembrane region" description="Helical" evidence="1">
    <location>
        <begin position="108"/>
        <end position="127"/>
    </location>
</feature>
<dbReference type="PANTHER" id="PTHR39430:SF1">
    <property type="entry name" value="PROTEASE"/>
    <property type="match status" value="1"/>
</dbReference>
<dbReference type="STRING" id="1079859.SAMN04515674_12020"/>
<dbReference type="EMBL" id="FOXH01000020">
    <property type="protein sequence ID" value="SFQ45554.1"/>
    <property type="molecule type" value="Genomic_DNA"/>
</dbReference>
<reference evidence="3 4" key="1">
    <citation type="submission" date="2016-10" db="EMBL/GenBank/DDBJ databases">
        <authorList>
            <person name="de Groot N.N."/>
        </authorList>
    </citation>
    <scope>NUCLEOTIDE SEQUENCE [LARGE SCALE GENOMIC DNA]</scope>
    <source>
        <strain evidence="4">E92,LMG 26720,CCM 7988</strain>
    </source>
</reference>
<feature type="transmembrane region" description="Helical" evidence="1">
    <location>
        <begin position="37"/>
        <end position="60"/>
    </location>
</feature>
<dbReference type="Proteomes" id="UP000199306">
    <property type="component" value="Unassembled WGS sequence"/>
</dbReference>
<evidence type="ECO:0000313" key="3">
    <source>
        <dbReference type="EMBL" id="SFQ45554.1"/>
    </source>
</evidence>
<evidence type="ECO:0000259" key="2">
    <source>
        <dbReference type="Pfam" id="PF02517"/>
    </source>
</evidence>
<keyword evidence="1" id="KW-0812">Transmembrane</keyword>
<proteinExistence type="predicted"/>
<feature type="transmembrane region" description="Helical" evidence="1">
    <location>
        <begin position="173"/>
        <end position="190"/>
    </location>
</feature>
<gene>
    <name evidence="3" type="ORF">SAMN04515674_12020</name>
</gene>
<feature type="transmembrane region" description="Helical" evidence="1">
    <location>
        <begin position="147"/>
        <end position="166"/>
    </location>
</feature>
<dbReference type="GO" id="GO:0004175">
    <property type="term" value="F:endopeptidase activity"/>
    <property type="evidence" value="ECO:0007669"/>
    <property type="project" value="UniProtKB-ARBA"/>
</dbReference>
<dbReference type="AlphaFoldDB" id="A0A1I5YMR3"/>